<dbReference type="HOGENOM" id="CLU_1483482_0_0_1"/>
<name>B4JD04_DROGR</name>
<feature type="region of interest" description="Disordered" evidence="1">
    <location>
        <begin position="148"/>
        <end position="182"/>
    </location>
</feature>
<proteinExistence type="predicted"/>
<evidence type="ECO:0000313" key="2">
    <source>
        <dbReference type="EMBL" id="EDW04248.1"/>
    </source>
</evidence>
<feature type="compositionally biased region" description="Basic residues" evidence="1">
    <location>
        <begin position="171"/>
        <end position="182"/>
    </location>
</feature>
<protein>
    <submittedName>
        <fullName evidence="2">GH10089</fullName>
    </submittedName>
</protein>
<dbReference type="OrthoDB" id="7870118at2759"/>
<dbReference type="PhylomeDB" id="B4JD04"/>
<accession>B4JD04</accession>
<sequence length="182" mass="21207">MIKLATTETAVAKPNVNASVFMPRSKSIKINNKNNDEEACNIEALDKRKAKQPKLFLPWKGFPKPIKYEQRFIANNEREPVRYRIETEHGGYISSEHELGEQLLQADKEHSELLNYDNYQQQQQHSNNEHNNNNPNQYQLESGKRIKRDNKQTDDAPELNSQSNLNVAIRQAKRSHLRVKRS</sequence>
<dbReference type="AlphaFoldDB" id="B4JD04"/>
<dbReference type="InParanoid" id="B4JD04"/>
<dbReference type="STRING" id="7222.B4JD04"/>
<gene>
    <name evidence="2" type="primary">Dgri\GH10089</name>
    <name evidence="2" type="ORF">Dgri_GH10089</name>
</gene>
<dbReference type="EMBL" id="CH916368">
    <property type="protein sequence ID" value="EDW04248.1"/>
    <property type="molecule type" value="Genomic_DNA"/>
</dbReference>
<evidence type="ECO:0000256" key="1">
    <source>
        <dbReference type="SAM" id="MobiDB-lite"/>
    </source>
</evidence>
<dbReference type="eggNOG" id="ENOG502T9DT">
    <property type="taxonomic scope" value="Eukaryota"/>
</dbReference>
<keyword evidence="3" id="KW-1185">Reference proteome</keyword>
<evidence type="ECO:0000313" key="3">
    <source>
        <dbReference type="Proteomes" id="UP000001070"/>
    </source>
</evidence>
<organism evidence="3">
    <name type="scientific">Drosophila grimshawi</name>
    <name type="common">Hawaiian fruit fly</name>
    <name type="synonym">Idiomyia grimshawi</name>
    <dbReference type="NCBI Taxonomy" id="7222"/>
    <lineage>
        <taxon>Eukaryota</taxon>
        <taxon>Metazoa</taxon>
        <taxon>Ecdysozoa</taxon>
        <taxon>Arthropoda</taxon>
        <taxon>Hexapoda</taxon>
        <taxon>Insecta</taxon>
        <taxon>Pterygota</taxon>
        <taxon>Neoptera</taxon>
        <taxon>Endopterygota</taxon>
        <taxon>Diptera</taxon>
        <taxon>Brachycera</taxon>
        <taxon>Muscomorpha</taxon>
        <taxon>Ephydroidea</taxon>
        <taxon>Drosophilidae</taxon>
        <taxon>Drosophila</taxon>
        <taxon>Hawaiian Drosophila</taxon>
    </lineage>
</organism>
<reference evidence="2 3" key="1">
    <citation type="journal article" date="2007" name="Nature">
        <title>Evolution of genes and genomes on the Drosophila phylogeny.</title>
        <authorList>
            <consortium name="Drosophila 12 Genomes Consortium"/>
            <person name="Clark A.G."/>
            <person name="Eisen M.B."/>
            <person name="Smith D.R."/>
            <person name="Bergman C.M."/>
            <person name="Oliver B."/>
            <person name="Markow T.A."/>
            <person name="Kaufman T.C."/>
            <person name="Kellis M."/>
            <person name="Gelbart W."/>
            <person name="Iyer V.N."/>
            <person name="Pollard D.A."/>
            <person name="Sackton T.B."/>
            <person name="Larracuente A.M."/>
            <person name="Singh N.D."/>
            <person name="Abad J.P."/>
            <person name="Abt D.N."/>
            <person name="Adryan B."/>
            <person name="Aguade M."/>
            <person name="Akashi H."/>
            <person name="Anderson W.W."/>
            <person name="Aquadro C.F."/>
            <person name="Ardell D.H."/>
            <person name="Arguello R."/>
            <person name="Artieri C.G."/>
            <person name="Barbash D.A."/>
            <person name="Barker D."/>
            <person name="Barsanti P."/>
            <person name="Batterham P."/>
            <person name="Batzoglou S."/>
            <person name="Begun D."/>
            <person name="Bhutkar A."/>
            <person name="Blanco E."/>
            <person name="Bosak S.A."/>
            <person name="Bradley R.K."/>
            <person name="Brand A.D."/>
            <person name="Brent M.R."/>
            <person name="Brooks A.N."/>
            <person name="Brown R.H."/>
            <person name="Butlin R.K."/>
            <person name="Caggese C."/>
            <person name="Calvi B.R."/>
            <person name="Bernardo de Carvalho A."/>
            <person name="Caspi A."/>
            <person name="Castrezana S."/>
            <person name="Celniker S.E."/>
            <person name="Chang J.L."/>
            <person name="Chapple C."/>
            <person name="Chatterji S."/>
            <person name="Chinwalla A."/>
            <person name="Civetta A."/>
            <person name="Clifton S.W."/>
            <person name="Comeron J.M."/>
            <person name="Costello J.C."/>
            <person name="Coyne J.A."/>
            <person name="Daub J."/>
            <person name="David R.G."/>
            <person name="Delcher A.L."/>
            <person name="Delehaunty K."/>
            <person name="Do C.B."/>
            <person name="Ebling H."/>
            <person name="Edwards K."/>
            <person name="Eickbush T."/>
            <person name="Evans J.D."/>
            <person name="Filipski A."/>
            <person name="Findeiss S."/>
            <person name="Freyhult E."/>
            <person name="Fulton L."/>
            <person name="Fulton R."/>
            <person name="Garcia A.C."/>
            <person name="Gardiner A."/>
            <person name="Garfield D.A."/>
            <person name="Garvin B.E."/>
            <person name="Gibson G."/>
            <person name="Gilbert D."/>
            <person name="Gnerre S."/>
            <person name="Godfrey J."/>
            <person name="Good R."/>
            <person name="Gotea V."/>
            <person name="Gravely B."/>
            <person name="Greenberg A.J."/>
            <person name="Griffiths-Jones S."/>
            <person name="Gross S."/>
            <person name="Guigo R."/>
            <person name="Gustafson E.A."/>
            <person name="Haerty W."/>
            <person name="Hahn M.W."/>
            <person name="Halligan D.L."/>
            <person name="Halpern A.L."/>
            <person name="Halter G.M."/>
            <person name="Han M.V."/>
            <person name="Heger A."/>
            <person name="Hillier L."/>
            <person name="Hinrichs A.S."/>
            <person name="Holmes I."/>
            <person name="Hoskins R.A."/>
            <person name="Hubisz M.J."/>
            <person name="Hultmark D."/>
            <person name="Huntley M.A."/>
            <person name="Jaffe D.B."/>
            <person name="Jagadeeshan S."/>
            <person name="Jeck W.R."/>
            <person name="Johnson J."/>
            <person name="Jones C.D."/>
            <person name="Jordan W.C."/>
            <person name="Karpen G.H."/>
            <person name="Kataoka E."/>
            <person name="Keightley P.D."/>
            <person name="Kheradpour P."/>
            <person name="Kirkness E.F."/>
            <person name="Koerich L.B."/>
            <person name="Kristiansen K."/>
            <person name="Kudrna D."/>
            <person name="Kulathinal R.J."/>
            <person name="Kumar S."/>
            <person name="Kwok R."/>
            <person name="Lander E."/>
            <person name="Langley C.H."/>
            <person name="Lapoint R."/>
            <person name="Lazzaro B.P."/>
            <person name="Lee S.J."/>
            <person name="Levesque L."/>
            <person name="Li R."/>
            <person name="Lin C.F."/>
            <person name="Lin M.F."/>
            <person name="Lindblad-Toh K."/>
            <person name="Llopart A."/>
            <person name="Long M."/>
            <person name="Low L."/>
            <person name="Lozovsky E."/>
            <person name="Lu J."/>
            <person name="Luo M."/>
            <person name="Machado C.A."/>
            <person name="Makalowski W."/>
            <person name="Marzo M."/>
            <person name="Matsuda M."/>
            <person name="Matzkin L."/>
            <person name="McAllister B."/>
            <person name="McBride C.S."/>
            <person name="McKernan B."/>
            <person name="McKernan K."/>
            <person name="Mendez-Lago M."/>
            <person name="Minx P."/>
            <person name="Mollenhauer M.U."/>
            <person name="Montooth K."/>
            <person name="Mount S.M."/>
            <person name="Mu X."/>
            <person name="Myers E."/>
            <person name="Negre B."/>
            <person name="Newfeld S."/>
            <person name="Nielsen R."/>
            <person name="Noor M.A."/>
            <person name="O'Grady P."/>
            <person name="Pachter L."/>
            <person name="Papaceit M."/>
            <person name="Parisi M.J."/>
            <person name="Parisi M."/>
            <person name="Parts L."/>
            <person name="Pedersen J.S."/>
            <person name="Pesole G."/>
            <person name="Phillippy A.M."/>
            <person name="Ponting C.P."/>
            <person name="Pop M."/>
            <person name="Porcelli D."/>
            <person name="Powell J.R."/>
            <person name="Prohaska S."/>
            <person name="Pruitt K."/>
            <person name="Puig M."/>
            <person name="Quesneville H."/>
            <person name="Ram K.R."/>
            <person name="Rand D."/>
            <person name="Rasmussen M.D."/>
            <person name="Reed L.K."/>
            <person name="Reenan R."/>
            <person name="Reily A."/>
            <person name="Remington K.A."/>
            <person name="Rieger T.T."/>
            <person name="Ritchie M.G."/>
            <person name="Robin C."/>
            <person name="Rogers Y.H."/>
            <person name="Rohde C."/>
            <person name="Rozas J."/>
            <person name="Rubenfield M.J."/>
            <person name="Ruiz A."/>
            <person name="Russo S."/>
            <person name="Salzberg S.L."/>
            <person name="Sanchez-Gracia A."/>
            <person name="Saranga D.J."/>
            <person name="Sato H."/>
            <person name="Schaeffer S.W."/>
            <person name="Schatz M.C."/>
            <person name="Schlenke T."/>
            <person name="Schwartz R."/>
            <person name="Segarra C."/>
            <person name="Singh R.S."/>
            <person name="Sirot L."/>
            <person name="Sirota M."/>
            <person name="Sisneros N.B."/>
            <person name="Smith C.D."/>
            <person name="Smith T.F."/>
            <person name="Spieth J."/>
            <person name="Stage D.E."/>
            <person name="Stark A."/>
            <person name="Stephan W."/>
            <person name="Strausberg R.L."/>
            <person name="Strempel S."/>
            <person name="Sturgill D."/>
            <person name="Sutton G."/>
            <person name="Sutton G.G."/>
            <person name="Tao W."/>
            <person name="Teichmann S."/>
            <person name="Tobari Y.N."/>
            <person name="Tomimura Y."/>
            <person name="Tsolas J.M."/>
            <person name="Valente V.L."/>
            <person name="Venter E."/>
            <person name="Venter J.C."/>
            <person name="Vicario S."/>
            <person name="Vieira F.G."/>
            <person name="Vilella A.J."/>
            <person name="Villasante A."/>
            <person name="Walenz B."/>
            <person name="Wang J."/>
            <person name="Wasserman M."/>
            <person name="Watts T."/>
            <person name="Wilson D."/>
            <person name="Wilson R.K."/>
            <person name="Wing R.A."/>
            <person name="Wolfner M.F."/>
            <person name="Wong A."/>
            <person name="Wong G.K."/>
            <person name="Wu C.I."/>
            <person name="Wu G."/>
            <person name="Yamamoto D."/>
            <person name="Yang H.P."/>
            <person name="Yang S.P."/>
            <person name="Yorke J.A."/>
            <person name="Yoshida K."/>
            <person name="Zdobnov E."/>
            <person name="Zhang P."/>
            <person name="Zhang Y."/>
            <person name="Zimin A.V."/>
            <person name="Baldwin J."/>
            <person name="Abdouelleil A."/>
            <person name="Abdulkadir J."/>
            <person name="Abebe A."/>
            <person name="Abera B."/>
            <person name="Abreu J."/>
            <person name="Acer S.C."/>
            <person name="Aftuck L."/>
            <person name="Alexander A."/>
            <person name="An P."/>
            <person name="Anderson E."/>
            <person name="Anderson S."/>
            <person name="Arachi H."/>
            <person name="Azer M."/>
            <person name="Bachantsang P."/>
            <person name="Barry A."/>
            <person name="Bayul T."/>
            <person name="Berlin A."/>
            <person name="Bessette D."/>
            <person name="Bloom T."/>
            <person name="Blye J."/>
            <person name="Boguslavskiy L."/>
            <person name="Bonnet C."/>
            <person name="Boukhgalter B."/>
            <person name="Bourzgui I."/>
            <person name="Brown A."/>
            <person name="Cahill P."/>
            <person name="Channer S."/>
            <person name="Cheshatsang Y."/>
            <person name="Chuda L."/>
            <person name="Citroen M."/>
            <person name="Collymore A."/>
            <person name="Cooke P."/>
            <person name="Costello M."/>
            <person name="D'Aco K."/>
            <person name="Daza R."/>
            <person name="De Haan G."/>
            <person name="DeGray S."/>
            <person name="DeMaso C."/>
            <person name="Dhargay N."/>
            <person name="Dooley K."/>
            <person name="Dooley E."/>
            <person name="Doricent M."/>
            <person name="Dorje P."/>
            <person name="Dorjee K."/>
            <person name="Dupes A."/>
            <person name="Elong R."/>
            <person name="Falk J."/>
            <person name="Farina A."/>
            <person name="Faro S."/>
            <person name="Ferguson D."/>
            <person name="Fisher S."/>
            <person name="Foley C.D."/>
            <person name="Franke A."/>
            <person name="Friedrich D."/>
            <person name="Gadbois L."/>
            <person name="Gearin G."/>
            <person name="Gearin C.R."/>
            <person name="Giannoukos G."/>
            <person name="Goode T."/>
            <person name="Graham J."/>
            <person name="Grandbois E."/>
            <person name="Grewal S."/>
            <person name="Gyaltsen K."/>
            <person name="Hafez N."/>
            <person name="Hagos B."/>
            <person name="Hall J."/>
            <person name="Henson C."/>
            <person name="Hollinger A."/>
            <person name="Honan T."/>
            <person name="Huard M.D."/>
            <person name="Hughes L."/>
            <person name="Hurhula B."/>
            <person name="Husby M.E."/>
            <person name="Kamat A."/>
            <person name="Kanga B."/>
            <person name="Kashin S."/>
            <person name="Khazanovich D."/>
            <person name="Kisner P."/>
            <person name="Lance K."/>
            <person name="Lara M."/>
            <person name="Lee W."/>
            <person name="Lennon N."/>
            <person name="Letendre F."/>
            <person name="LeVine R."/>
            <person name="Lipovsky A."/>
            <person name="Liu X."/>
            <person name="Liu J."/>
            <person name="Liu S."/>
            <person name="Lokyitsang T."/>
            <person name="Lokyitsang Y."/>
            <person name="Lubonja R."/>
            <person name="Lui A."/>
            <person name="MacDonald P."/>
            <person name="Magnisalis V."/>
            <person name="Maru K."/>
            <person name="Matthews C."/>
            <person name="McCusker W."/>
            <person name="McDonough S."/>
            <person name="Mehta T."/>
            <person name="Meldrim J."/>
            <person name="Meneus L."/>
            <person name="Mihai O."/>
            <person name="Mihalev A."/>
            <person name="Mihova T."/>
            <person name="Mittelman R."/>
            <person name="Mlenga V."/>
            <person name="Montmayeur A."/>
            <person name="Mulrain L."/>
            <person name="Navidi A."/>
            <person name="Naylor J."/>
            <person name="Negash T."/>
            <person name="Nguyen T."/>
            <person name="Nguyen N."/>
            <person name="Nicol R."/>
            <person name="Norbu C."/>
            <person name="Norbu N."/>
            <person name="Novod N."/>
            <person name="O'Neill B."/>
            <person name="Osman S."/>
            <person name="Markiewicz E."/>
            <person name="Oyono O.L."/>
            <person name="Patti C."/>
            <person name="Phunkhang P."/>
            <person name="Pierre F."/>
            <person name="Priest M."/>
            <person name="Raghuraman S."/>
            <person name="Rege F."/>
            <person name="Reyes R."/>
            <person name="Rise C."/>
            <person name="Rogov P."/>
            <person name="Ross K."/>
            <person name="Ryan E."/>
            <person name="Settipalli S."/>
            <person name="Shea T."/>
            <person name="Sherpa N."/>
            <person name="Shi L."/>
            <person name="Shih D."/>
            <person name="Sparrow T."/>
            <person name="Spaulding J."/>
            <person name="Stalker J."/>
            <person name="Stange-Thomann N."/>
            <person name="Stavropoulos S."/>
            <person name="Stone C."/>
            <person name="Strader C."/>
            <person name="Tesfaye S."/>
            <person name="Thomson T."/>
            <person name="Thoulutsang Y."/>
            <person name="Thoulutsang D."/>
            <person name="Topham K."/>
            <person name="Topping I."/>
            <person name="Tsamla T."/>
            <person name="Vassiliev H."/>
            <person name="Vo A."/>
            <person name="Wangchuk T."/>
            <person name="Wangdi T."/>
            <person name="Weiand M."/>
            <person name="Wilkinson J."/>
            <person name="Wilson A."/>
            <person name="Yadav S."/>
            <person name="Young G."/>
            <person name="Yu Q."/>
            <person name="Zembek L."/>
            <person name="Zhong D."/>
            <person name="Zimmer A."/>
            <person name="Zwirko Z."/>
            <person name="Jaffe D.B."/>
            <person name="Alvarez P."/>
            <person name="Brockman W."/>
            <person name="Butler J."/>
            <person name="Chin C."/>
            <person name="Gnerre S."/>
            <person name="Grabherr M."/>
            <person name="Kleber M."/>
            <person name="Mauceli E."/>
            <person name="MacCallum I."/>
        </authorList>
    </citation>
    <scope>NUCLEOTIDE SEQUENCE [LARGE SCALE GENOMIC DNA]</scope>
    <source>
        <strain evidence="3">Tucson 15287-2541.00</strain>
    </source>
</reference>
<dbReference type="Proteomes" id="UP000001070">
    <property type="component" value="Unassembled WGS sequence"/>
</dbReference>